<dbReference type="GO" id="GO:0009089">
    <property type="term" value="P:lysine biosynthetic process via diaminopimelate"/>
    <property type="evidence" value="ECO:0007669"/>
    <property type="project" value="UniProtKB-UniRule"/>
</dbReference>
<evidence type="ECO:0000256" key="5">
    <source>
        <dbReference type="ARBA" id="ARBA00022605"/>
    </source>
</evidence>
<dbReference type="UniPathway" id="UPA00034">
    <property type="reaction ID" value="UER00025"/>
</dbReference>
<feature type="active site" description="Proton donor" evidence="9">
    <location>
        <position position="72"/>
    </location>
</feature>
<comment type="catalytic activity">
    <reaction evidence="8 9">
        <text>(2S,6S)-2,6-diaminopimelate = meso-2,6-diaminopimelate</text>
        <dbReference type="Rhea" id="RHEA:15393"/>
        <dbReference type="ChEBI" id="CHEBI:57609"/>
        <dbReference type="ChEBI" id="CHEBI:57791"/>
        <dbReference type="EC" id="5.1.1.7"/>
    </reaction>
</comment>
<comment type="similarity">
    <text evidence="2 9">Belongs to the diaminopimelate epimerase family.</text>
</comment>
<accession>F3ZXS1</accession>
<keyword evidence="7 9" id="KW-0413">Isomerase</keyword>
<name>F3ZXS1_MAHA5</name>
<evidence type="ECO:0000256" key="2">
    <source>
        <dbReference type="ARBA" id="ARBA00010219"/>
    </source>
</evidence>
<protein>
    <recommendedName>
        <fullName evidence="3 9">Diaminopimelate epimerase</fullName>
        <shortName evidence="9">DAP epimerase</shortName>
        <ecNumber evidence="3 9">5.1.1.7</ecNumber>
    </recommendedName>
    <alternativeName>
        <fullName evidence="9">PLP-independent amino acid racemase</fullName>
    </alternativeName>
</protein>
<keyword evidence="12" id="KW-1185">Reference proteome</keyword>
<keyword evidence="6 9" id="KW-0457">Lysine biosynthesis</keyword>
<dbReference type="RefSeq" id="WP_013780011.1">
    <property type="nucleotide sequence ID" value="NC_015520.1"/>
</dbReference>
<dbReference type="HOGENOM" id="CLU_053306_3_0_9"/>
<dbReference type="STRING" id="697281.Mahau_0362"/>
<comment type="subcellular location">
    <subcellularLocation>
        <location evidence="9">Cytoplasm</location>
    </subcellularLocation>
</comment>
<dbReference type="eggNOG" id="COG0253">
    <property type="taxonomic scope" value="Bacteria"/>
</dbReference>
<dbReference type="Gene3D" id="3.10.310.10">
    <property type="entry name" value="Diaminopimelate Epimerase, Chain A, domain 1"/>
    <property type="match status" value="2"/>
</dbReference>
<evidence type="ECO:0000256" key="8">
    <source>
        <dbReference type="ARBA" id="ARBA00051712"/>
    </source>
</evidence>
<evidence type="ECO:0000256" key="10">
    <source>
        <dbReference type="PROSITE-ProRule" id="PRU10125"/>
    </source>
</evidence>
<dbReference type="EC" id="5.1.1.7" evidence="3 9"/>
<evidence type="ECO:0000256" key="1">
    <source>
        <dbReference type="ARBA" id="ARBA00005196"/>
    </source>
</evidence>
<gene>
    <name evidence="9" type="primary">dapF</name>
    <name evidence="11" type="ordered locus">Mahau_0362</name>
</gene>
<comment type="subunit">
    <text evidence="9">Homodimer.</text>
</comment>
<keyword evidence="5 9" id="KW-0028">Amino-acid biosynthesis</keyword>
<feature type="site" description="Could be important to modulate the pK values of the two catalytic cysteine residues" evidence="9">
    <location>
        <position position="212"/>
    </location>
</feature>
<dbReference type="NCBIfam" id="TIGR00652">
    <property type="entry name" value="DapF"/>
    <property type="match status" value="1"/>
</dbReference>
<feature type="active site" evidence="10">
    <location>
        <position position="72"/>
    </location>
</feature>
<comment type="function">
    <text evidence="9">Catalyzes the stereoinversion of LL-2,6-diaminopimelate (L,L-DAP) to meso-diaminopimelate (meso-DAP), a precursor of L-lysine and an essential component of the bacterial peptidoglycan.</text>
</comment>
<dbReference type="Proteomes" id="UP000008457">
    <property type="component" value="Chromosome"/>
</dbReference>
<dbReference type="KEGG" id="mas:Mahau_0362"/>
<feature type="binding site" evidence="9">
    <location>
        <position position="194"/>
    </location>
    <ligand>
        <name>substrate</name>
    </ligand>
</feature>
<reference evidence="12" key="1">
    <citation type="submission" date="2010-11" db="EMBL/GenBank/DDBJ databases">
        <title>The complete genome of Mahella australiensis DSM 15567.</title>
        <authorList>
            <consortium name="US DOE Joint Genome Institute (JGI-PGF)"/>
            <person name="Lucas S."/>
            <person name="Copeland A."/>
            <person name="Lapidus A."/>
            <person name="Bruce D."/>
            <person name="Goodwin L."/>
            <person name="Pitluck S."/>
            <person name="Kyrpides N."/>
            <person name="Mavromatis K."/>
            <person name="Pagani I."/>
            <person name="Ivanova N."/>
            <person name="Teshima H."/>
            <person name="Brettin T."/>
            <person name="Detter J.C."/>
            <person name="Han C."/>
            <person name="Tapia R."/>
            <person name="Land M."/>
            <person name="Hauser L."/>
            <person name="Markowitz V."/>
            <person name="Cheng J.-F."/>
            <person name="Hugenholtz P."/>
            <person name="Woyke T."/>
            <person name="Wu D."/>
            <person name="Spring S."/>
            <person name="Pukall R."/>
            <person name="Steenblock K."/>
            <person name="Schneider S."/>
            <person name="Klenk H.-P."/>
            <person name="Eisen J.A."/>
        </authorList>
    </citation>
    <scope>NUCLEOTIDE SEQUENCE [LARGE SCALE GENOMIC DNA]</scope>
    <source>
        <strain evidence="12">DSM 15567 / CIP 107919 / 50-1 BON</strain>
    </source>
</reference>
<feature type="binding site" evidence="9">
    <location>
        <position position="63"/>
    </location>
    <ligand>
        <name>substrate</name>
    </ligand>
</feature>
<evidence type="ECO:0000313" key="12">
    <source>
        <dbReference type="Proteomes" id="UP000008457"/>
    </source>
</evidence>
<comment type="caution">
    <text evidence="9">Lacks conserved residue(s) required for the propagation of feature annotation.</text>
</comment>
<feature type="active site" description="Proton acceptor" evidence="9">
    <location>
        <position position="221"/>
    </location>
</feature>
<evidence type="ECO:0000256" key="9">
    <source>
        <dbReference type="HAMAP-Rule" id="MF_00197"/>
    </source>
</evidence>
<dbReference type="EMBL" id="CP002360">
    <property type="protein sequence ID" value="AEE95578.1"/>
    <property type="molecule type" value="Genomic_DNA"/>
</dbReference>
<feature type="binding site" evidence="9">
    <location>
        <begin position="222"/>
        <end position="223"/>
    </location>
    <ligand>
        <name>substrate</name>
    </ligand>
</feature>
<dbReference type="OrthoDB" id="9805408at2"/>
<organism evidence="11 12">
    <name type="scientific">Mahella australiensis (strain DSM 15567 / CIP 107919 / 50-1 BON)</name>
    <dbReference type="NCBI Taxonomy" id="697281"/>
    <lineage>
        <taxon>Bacteria</taxon>
        <taxon>Bacillati</taxon>
        <taxon>Bacillota</taxon>
        <taxon>Clostridia</taxon>
        <taxon>Thermoanaerobacterales</taxon>
        <taxon>Thermoanaerobacterales Family IV. Incertae Sedis</taxon>
        <taxon>Mahella</taxon>
    </lineage>
</organism>
<evidence type="ECO:0000313" key="11">
    <source>
        <dbReference type="EMBL" id="AEE95578.1"/>
    </source>
</evidence>
<dbReference type="PANTHER" id="PTHR31689:SF0">
    <property type="entry name" value="DIAMINOPIMELATE EPIMERASE"/>
    <property type="match status" value="1"/>
</dbReference>
<evidence type="ECO:0000256" key="7">
    <source>
        <dbReference type="ARBA" id="ARBA00023235"/>
    </source>
</evidence>
<reference evidence="11 12" key="2">
    <citation type="journal article" date="2011" name="Stand. Genomic Sci.">
        <title>Complete genome sequence of Mahella australiensis type strain (50-1 BON).</title>
        <authorList>
            <person name="Sikorski J."/>
            <person name="Teshima H."/>
            <person name="Nolan M."/>
            <person name="Lucas S."/>
            <person name="Hammon N."/>
            <person name="Deshpande S."/>
            <person name="Cheng J.F."/>
            <person name="Pitluck S."/>
            <person name="Liolios K."/>
            <person name="Pagani I."/>
            <person name="Ivanova N."/>
            <person name="Huntemann M."/>
            <person name="Mavromatis K."/>
            <person name="Ovchinikova G."/>
            <person name="Pati A."/>
            <person name="Tapia R."/>
            <person name="Han C."/>
            <person name="Goodwin L."/>
            <person name="Chen A."/>
            <person name="Palaniappan K."/>
            <person name="Land M."/>
            <person name="Hauser L."/>
            <person name="Ngatchou-Djao O.D."/>
            <person name="Rohde M."/>
            <person name="Pukall R."/>
            <person name="Spring S."/>
            <person name="Abt B."/>
            <person name="Goker M."/>
            <person name="Detter J.C."/>
            <person name="Woyke T."/>
            <person name="Bristow J."/>
            <person name="Markowitz V."/>
            <person name="Hugenholtz P."/>
            <person name="Eisen J.A."/>
            <person name="Kyrpides N.C."/>
            <person name="Klenk H.P."/>
            <person name="Lapidus A."/>
        </authorList>
    </citation>
    <scope>NUCLEOTIDE SEQUENCE [LARGE SCALE GENOMIC DNA]</scope>
    <source>
        <strain evidence="12">DSM 15567 / CIP 107919 / 50-1 BON</strain>
    </source>
</reference>
<sequence length="277" mass="30139">MHFVKMHGLGNDFIVVDEFNAQSDRDYNKLAPMLCDRHFGIGADGIIIVLPSDIADARMRIVNADGSEAEMCGNGIRCFAKYVYESGIIKKQVLSVETLAGIMKPELFVEGDEVQKVKVDMGKPDFEPGAIPAFMPGTRIVERPLEVDSQPYAITSMSMGVPHTVIFVDDVDEVDIIGLGPKIEKHPIFPKKTNVNFVEVLNDHEIKVRTWERGAGATLACGTGSCASAVAAAITGRTGRAVTVHLIAGQLEIRWAEDDTVFMTGPAAKVFQGDIEF</sequence>
<evidence type="ECO:0000256" key="4">
    <source>
        <dbReference type="ARBA" id="ARBA00022490"/>
    </source>
</evidence>
<feature type="binding site" evidence="9">
    <location>
        <position position="11"/>
    </location>
    <ligand>
        <name>substrate</name>
    </ligand>
</feature>
<dbReference type="GO" id="GO:0008837">
    <property type="term" value="F:diaminopimelate epimerase activity"/>
    <property type="evidence" value="ECO:0007669"/>
    <property type="project" value="UniProtKB-UniRule"/>
</dbReference>
<dbReference type="PANTHER" id="PTHR31689">
    <property type="entry name" value="DIAMINOPIMELATE EPIMERASE, CHLOROPLASTIC"/>
    <property type="match status" value="1"/>
</dbReference>
<keyword evidence="4 9" id="KW-0963">Cytoplasm</keyword>
<comment type="pathway">
    <text evidence="1 9">Amino-acid biosynthesis; L-lysine biosynthesis via DAP pathway; DL-2,6-diaminopimelate from LL-2,6-diaminopimelate: step 1/1.</text>
</comment>
<feature type="binding site" evidence="9">
    <location>
        <begin position="212"/>
        <end position="213"/>
    </location>
    <ligand>
        <name>substrate</name>
    </ligand>
</feature>
<dbReference type="InterPro" id="IPR018510">
    <property type="entry name" value="DAP_epimerase_AS"/>
</dbReference>
<feature type="binding site" evidence="9">
    <location>
        <begin position="73"/>
        <end position="74"/>
    </location>
    <ligand>
        <name>substrate</name>
    </ligand>
</feature>
<dbReference type="Pfam" id="PF01678">
    <property type="entry name" value="DAP_epimerase"/>
    <property type="match status" value="2"/>
</dbReference>
<evidence type="ECO:0000256" key="3">
    <source>
        <dbReference type="ARBA" id="ARBA00013080"/>
    </source>
</evidence>
<dbReference type="HAMAP" id="MF_00197">
    <property type="entry name" value="DAP_epimerase"/>
    <property type="match status" value="1"/>
</dbReference>
<dbReference type="PROSITE" id="PS01326">
    <property type="entry name" value="DAP_EPIMERASE"/>
    <property type="match status" value="1"/>
</dbReference>
<feature type="site" description="Could be important to modulate the pK values of the two catalytic cysteine residues" evidence="9">
    <location>
        <position position="163"/>
    </location>
</feature>
<dbReference type="InterPro" id="IPR001653">
    <property type="entry name" value="DAP_epimerase_DapF"/>
</dbReference>
<dbReference type="AlphaFoldDB" id="F3ZXS1"/>
<dbReference type="GO" id="GO:0005829">
    <property type="term" value="C:cytosol"/>
    <property type="evidence" value="ECO:0007669"/>
    <property type="project" value="TreeGrafter"/>
</dbReference>
<evidence type="ECO:0000256" key="6">
    <source>
        <dbReference type="ARBA" id="ARBA00023154"/>
    </source>
</evidence>
<proteinExistence type="inferred from homology"/>
<dbReference type="SUPFAM" id="SSF54506">
    <property type="entry name" value="Diaminopimelate epimerase-like"/>
    <property type="match status" value="1"/>
</dbReference>
<dbReference type="FunFam" id="3.10.310.10:FF:000001">
    <property type="entry name" value="Diaminopimelate epimerase"/>
    <property type="match status" value="1"/>
</dbReference>